<proteinExistence type="predicted"/>
<organism evidence="3 4">
    <name type="scientific">Streptomyces daliensis</name>
    <dbReference type="NCBI Taxonomy" id="299421"/>
    <lineage>
        <taxon>Bacteria</taxon>
        <taxon>Bacillati</taxon>
        <taxon>Actinomycetota</taxon>
        <taxon>Actinomycetes</taxon>
        <taxon>Kitasatosporales</taxon>
        <taxon>Streptomycetaceae</taxon>
        <taxon>Streptomyces</taxon>
    </lineage>
</organism>
<feature type="transmembrane region" description="Helical" evidence="2">
    <location>
        <begin position="189"/>
        <end position="211"/>
    </location>
</feature>
<dbReference type="EMBL" id="JAGSMN010000942">
    <property type="protein sequence ID" value="MBR7677458.1"/>
    <property type="molecule type" value="Genomic_DNA"/>
</dbReference>
<feature type="compositionally biased region" description="Basic residues" evidence="1">
    <location>
        <begin position="68"/>
        <end position="85"/>
    </location>
</feature>
<dbReference type="Proteomes" id="UP000675554">
    <property type="component" value="Unassembled WGS sequence"/>
</dbReference>
<evidence type="ECO:0000256" key="2">
    <source>
        <dbReference type="SAM" id="Phobius"/>
    </source>
</evidence>
<feature type="compositionally biased region" description="Basic and acidic residues" evidence="1">
    <location>
        <begin position="13"/>
        <end position="52"/>
    </location>
</feature>
<feature type="transmembrane region" description="Helical" evidence="2">
    <location>
        <begin position="121"/>
        <end position="150"/>
    </location>
</feature>
<sequence>MSTQTPAPLASPSRREERRQDRAAEAAQRREDLRAAREEERTDRREAARLRTEQQSAARQARLDAREKARKARAKRRTERRKTRARRWIGARAAVSAHMPLTGIPVVAVSLVMGWSGQMDAAAAAGMGIAAAGVPVLTEGMTLTLAGLTAAAISHKRPHRRLLMATWVSALVAAAVNAAGHLLEDASAVGIYRAGAFAAASLAALILWGTVMRSRRAALSGKSAAQLARWRRIRRRHPWLSARARHHADTTGAEFTEAFATVWERRHGAPPGEPTVREIRAARRAQHRRKEAADWDGIRKRRTRTRPLPPRTDGAYAQVKPRTAAPKPGPVQRVAQRRTGVQGTRAQAYTDAEMERARQRAESAYAESLDAGAPLGPAALGREFGFSEGWGRKRIKAVEAHRAATLRTEREGRAAEQRHQLEEPEVEAAFAALAPGSPARRDLVGVAA</sequence>
<evidence type="ECO:0008006" key="5">
    <source>
        <dbReference type="Google" id="ProtNLM"/>
    </source>
</evidence>
<feature type="transmembrane region" description="Helical" evidence="2">
    <location>
        <begin position="162"/>
        <end position="183"/>
    </location>
</feature>
<feature type="region of interest" description="Disordered" evidence="1">
    <location>
        <begin position="1"/>
        <end position="85"/>
    </location>
</feature>
<gene>
    <name evidence="3" type="ORF">KDA82_31605</name>
</gene>
<feature type="region of interest" description="Disordered" evidence="1">
    <location>
        <begin position="321"/>
        <end position="347"/>
    </location>
</feature>
<comment type="caution">
    <text evidence="3">The sequence shown here is derived from an EMBL/GenBank/DDBJ whole genome shotgun (WGS) entry which is preliminary data.</text>
</comment>
<keyword evidence="2" id="KW-0812">Transmembrane</keyword>
<evidence type="ECO:0000256" key="1">
    <source>
        <dbReference type="SAM" id="MobiDB-lite"/>
    </source>
</evidence>
<name>A0A8T4J0X5_9ACTN</name>
<accession>A0A8T4J0X5</accession>
<keyword evidence="4" id="KW-1185">Reference proteome</keyword>
<evidence type="ECO:0000313" key="3">
    <source>
        <dbReference type="EMBL" id="MBR7677458.1"/>
    </source>
</evidence>
<dbReference type="AlphaFoldDB" id="A0A8T4J0X5"/>
<feature type="transmembrane region" description="Helical" evidence="2">
    <location>
        <begin position="89"/>
        <end position="115"/>
    </location>
</feature>
<protein>
    <recommendedName>
        <fullName evidence="5">DUF2637 domain-containing protein</fullName>
    </recommendedName>
</protein>
<keyword evidence="2" id="KW-0472">Membrane</keyword>
<evidence type="ECO:0000313" key="4">
    <source>
        <dbReference type="Proteomes" id="UP000675554"/>
    </source>
</evidence>
<reference evidence="3" key="1">
    <citation type="submission" date="2021-04" db="EMBL/GenBank/DDBJ databases">
        <title>Sequencing of actinobacteria type strains.</title>
        <authorList>
            <person name="Nguyen G.-S."/>
            <person name="Wentzel A."/>
        </authorList>
    </citation>
    <scope>NUCLEOTIDE SEQUENCE</scope>
    <source>
        <strain evidence="3">DSM 42095</strain>
    </source>
</reference>
<keyword evidence="2" id="KW-1133">Transmembrane helix</keyword>